<dbReference type="Proteomes" id="UP000241587">
    <property type="component" value="Unassembled WGS sequence"/>
</dbReference>
<dbReference type="GO" id="GO:0006364">
    <property type="term" value="P:rRNA processing"/>
    <property type="evidence" value="ECO:0007669"/>
    <property type="project" value="InterPro"/>
</dbReference>
<dbReference type="PROSITE" id="PS00678">
    <property type="entry name" value="WD_REPEATS_1"/>
    <property type="match status" value="1"/>
</dbReference>
<dbReference type="GO" id="GO:0032040">
    <property type="term" value="C:small-subunit processome"/>
    <property type="evidence" value="ECO:0007669"/>
    <property type="project" value="InterPro"/>
</dbReference>
<dbReference type="PANTHER" id="PTHR22840:SF12">
    <property type="entry name" value="WD REPEAT-CONTAINING PROTEIN 36"/>
    <property type="match status" value="1"/>
</dbReference>
<feature type="domain" description="WDR36/Utp21 C-terminal" evidence="5">
    <location>
        <begin position="797"/>
        <end position="965"/>
    </location>
</feature>
<dbReference type="InterPro" id="IPR001680">
    <property type="entry name" value="WD40_rpt"/>
</dbReference>
<reference evidence="7 8" key="1">
    <citation type="submission" date="2018-02" db="EMBL/GenBank/DDBJ databases">
        <title>Fusarium culmorum secondary metabolites in fungal-bacterial-plant interactions.</title>
        <authorList>
            <person name="Schmidt R."/>
        </authorList>
    </citation>
    <scope>NUCLEOTIDE SEQUENCE [LARGE SCALE GENOMIC DNA]</scope>
    <source>
        <strain evidence="7 8">PV</strain>
    </source>
</reference>
<evidence type="ECO:0000259" key="6">
    <source>
        <dbReference type="Pfam" id="PF25171"/>
    </source>
</evidence>
<feature type="repeat" description="WD" evidence="3">
    <location>
        <begin position="572"/>
        <end position="613"/>
    </location>
</feature>
<evidence type="ECO:0000256" key="2">
    <source>
        <dbReference type="ARBA" id="ARBA00022737"/>
    </source>
</evidence>
<dbReference type="SMART" id="SM00320">
    <property type="entry name" value="WD40"/>
    <property type="match status" value="7"/>
</dbReference>
<evidence type="ECO:0000313" key="8">
    <source>
        <dbReference type="Proteomes" id="UP000241587"/>
    </source>
</evidence>
<sequence>MPHNEADHPVVKRQKTVAPANASKSASESSRIFAPFRTVGLVSPTSVPFTSIPLGKTTFQISTSVGRSIQTYDLRRGLNLVFITRPQTPADITATLAWKQQIFAAWGGSTKGEPQGVWIFQRGKKVNELVLPSDLNEPIQQIQVLGTWTIVAALTRIEIFKTATLEHYTTIHTTPASNGGNEITGGIVSMPTFLNKIFVGRKDGWVEIWNVSTAKLIYTILPPGPDCGSVTCLEPSPALSLLAIAYSEGTLIITNVLTDKISLRIEAGSSEAQVNSISFRTDGMGAGSDGRKDGVMATSTAATGDVTFWDLNGGGRVMGVLRSAHNPPSYEGPLVRGGISKVEFLPFLPTDFEGADAGNKWLLSGGQDRSLWGWSLRRDGQSAELSQGNIRKKAKKIGILATNALSHGPTTTLEDLKAPEITCMASSLNRDGGMGAMPGNQPIWQKSQKKRAHNAEVSGMTGWESVVTAHKNDSYARTWFWGRKRAGRWAFATGDDTNVSTVAISPCGTFALVGAESGGIDMYNLQSGNHRQRFPSRLTPAQARQLKMQQLRQADDVVQLHMESTRQFPVGTGKHTKRITGLVVDSMNKTVVSCSLDGKIKFWDFLTGNLLEQIDWAPMTFPTGCRYHPASNLLAFSCDDLSIRVVDMETKRTIREFWGPQGAINDFCFSSDGRWIIAASQDCVIRVWDLPTSHMIDAIRLEKPCKAIAMSVTGDYLAATIENELGVTLWTNKALFKHVPTRQISEKEIGHVSAPTVSGENSHGMLEGAFEDEQAEDEDTVVAPTIEQLSADLTTFPKAPEKAPFFLPSTTGKDTLMVNKEQKGDIENTSRVTKLEQARFEQALSSKLRVGAETGNYDEFIEHLKSLSPSSADLELRSLSIGDGDDVPNELLHFIRALTARLKTRRDYELTQAWMTVFLRLHFDLVMENQDLLEALSEWKTYQEKECTRLDGLVGYCSGVVSFLRSPRT</sequence>
<name>A0A2T4GJE3_FUSCU</name>
<feature type="repeat" description="WD" evidence="3">
    <location>
        <begin position="657"/>
        <end position="698"/>
    </location>
</feature>
<protein>
    <submittedName>
        <fullName evidence="7">U3 small nucleolar RNA-associated protein 21</fullName>
    </submittedName>
</protein>
<dbReference type="Pfam" id="PF04192">
    <property type="entry name" value="Utp21"/>
    <property type="match status" value="1"/>
</dbReference>
<dbReference type="InterPro" id="IPR011047">
    <property type="entry name" value="Quinoprotein_ADH-like_sf"/>
</dbReference>
<gene>
    <name evidence="7" type="ORF">FCULG_00000418</name>
</gene>
<dbReference type="OrthoDB" id="10250769at2759"/>
<organism evidence="7 8">
    <name type="scientific">Fusarium culmorum</name>
    <dbReference type="NCBI Taxonomy" id="5516"/>
    <lineage>
        <taxon>Eukaryota</taxon>
        <taxon>Fungi</taxon>
        <taxon>Dikarya</taxon>
        <taxon>Ascomycota</taxon>
        <taxon>Pezizomycotina</taxon>
        <taxon>Sordariomycetes</taxon>
        <taxon>Hypocreomycetidae</taxon>
        <taxon>Hypocreales</taxon>
        <taxon>Nectriaceae</taxon>
        <taxon>Fusarium</taxon>
    </lineage>
</organism>
<dbReference type="OMA" id="CIYAWRA"/>
<evidence type="ECO:0000256" key="3">
    <source>
        <dbReference type="PROSITE-ProRule" id="PRU00221"/>
    </source>
</evidence>
<feature type="region of interest" description="Disordered" evidence="4">
    <location>
        <begin position="1"/>
        <end position="24"/>
    </location>
</feature>
<accession>A0A2T4GJE3</accession>
<keyword evidence="8" id="KW-1185">Reference proteome</keyword>
<keyword evidence="2" id="KW-0677">Repeat</keyword>
<dbReference type="SUPFAM" id="SSF50998">
    <property type="entry name" value="Quinoprotein alcohol dehydrogenase-like"/>
    <property type="match status" value="1"/>
</dbReference>
<feature type="domain" description="WDR36/Utp21 N-terminal" evidence="6">
    <location>
        <begin position="61"/>
        <end position="346"/>
    </location>
</feature>
<dbReference type="InterPro" id="IPR007319">
    <property type="entry name" value="WDR36/Utp21_C"/>
</dbReference>
<dbReference type="InterPro" id="IPR015943">
    <property type="entry name" value="WD40/YVTN_repeat-like_dom_sf"/>
</dbReference>
<dbReference type="Pfam" id="PF25168">
    <property type="entry name" value="Beta-prop_WDR36-Utp21_2nd"/>
    <property type="match status" value="1"/>
</dbReference>
<dbReference type="Pfam" id="PF25171">
    <property type="entry name" value="Beta-prop_WDR36-Utp21_1st"/>
    <property type="match status" value="1"/>
</dbReference>
<dbReference type="Gene3D" id="2.130.10.10">
    <property type="entry name" value="YVTN repeat-like/Quinoprotein amine dehydrogenase"/>
    <property type="match status" value="2"/>
</dbReference>
<evidence type="ECO:0000259" key="5">
    <source>
        <dbReference type="Pfam" id="PF04192"/>
    </source>
</evidence>
<dbReference type="PROSITE" id="PS50082">
    <property type="entry name" value="WD_REPEATS_2"/>
    <property type="match status" value="2"/>
</dbReference>
<comment type="caution">
    <text evidence="7">The sequence shown here is derived from an EMBL/GenBank/DDBJ whole genome shotgun (WGS) entry which is preliminary data.</text>
</comment>
<dbReference type="PROSITE" id="PS50294">
    <property type="entry name" value="WD_REPEATS_REGION"/>
    <property type="match status" value="1"/>
</dbReference>
<evidence type="ECO:0000313" key="7">
    <source>
        <dbReference type="EMBL" id="PTD03672.1"/>
    </source>
</evidence>
<dbReference type="AlphaFoldDB" id="A0A2T4GJE3"/>
<feature type="compositionally biased region" description="Basic and acidic residues" evidence="4">
    <location>
        <begin position="1"/>
        <end position="10"/>
    </location>
</feature>
<dbReference type="GO" id="GO:0034388">
    <property type="term" value="C:Pwp2p-containing subcomplex of 90S preribosome"/>
    <property type="evidence" value="ECO:0007669"/>
    <property type="project" value="TreeGrafter"/>
</dbReference>
<dbReference type="PANTHER" id="PTHR22840">
    <property type="entry name" value="WD REPEAT-CONTAINING PROTEIN 36"/>
    <property type="match status" value="1"/>
</dbReference>
<evidence type="ECO:0000256" key="4">
    <source>
        <dbReference type="SAM" id="MobiDB-lite"/>
    </source>
</evidence>
<dbReference type="InterPro" id="IPR059157">
    <property type="entry name" value="WDR36-Utp21_N"/>
</dbReference>
<dbReference type="EMBL" id="PVEM01000012">
    <property type="protein sequence ID" value="PTD03672.1"/>
    <property type="molecule type" value="Genomic_DNA"/>
</dbReference>
<keyword evidence="1 3" id="KW-0853">WD repeat</keyword>
<proteinExistence type="predicted"/>
<dbReference type="InterPro" id="IPR019775">
    <property type="entry name" value="WD40_repeat_CS"/>
</dbReference>
<evidence type="ECO:0000256" key="1">
    <source>
        <dbReference type="ARBA" id="ARBA00022574"/>
    </source>
</evidence>